<protein>
    <recommendedName>
        <fullName evidence="4">Glycerophosphoryl diester phosphodiesterase membrane domain-containing protein</fullName>
    </recommendedName>
</protein>
<reference evidence="2 3" key="1">
    <citation type="submission" date="2019-12" db="EMBL/GenBank/DDBJ databases">
        <title>Genomic-based taxomic classification of the family Erythrobacteraceae.</title>
        <authorList>
            <person name="Xu L."/>
        </authorList>
    </citation>
    <scope>NUCLEOTIDE SEQUENCE [LARGE SCALE GENOMIC DNA]</scope>
    <source>
        <strain evidence="2 3">RC4-10-4</strain>
    </source>
</reference>
<dbReference type="AlphaFoldDB" id="A0A844ZYK8"/>
<sequence>MANERTAALDMGLAWNDAVALLRANLRVVLIVAGVFFFLPNAIAAVAMPQPAELDAMASSPDLAENMDAFMAALSGYYASIWWVFALIALLQAMGMIGLLALLTDAARPTVGQALGFGARALVPYIAAQVLVTVIIVLVGGLLVGIGAAINPALAVLLGLVALVMALYLYVKFSLVSPVIAIEKVMNPLRAIIRSWQLTKGNSLRLFFFYFLLVLVALVIFAVASMVLSIFSLAGDEAGLFASAIGGSLIQMALIVVMLGVLAAVHRQLSGGSAPAVRETFD</sequence>
<evidence type="ECO:0000256" key="1">
    <source>
        <dbReference type="SAM" id="Phobius"/>
    </source>
</evidence>
<keyword evidence="1" id="KW-0812">Transmembrane</keyword>
<feature type="transmembrane region" description="Helical" evidence="1">
    <location>
        <begin position="240"/>
        <end position="265"/>
    </location>
</feature>
<feature type="transmembrane region" description="Helical" evidence="1">
    <location>
        <begin position="207"/>
        <end position="234"/>
    </location>
</feature>
<comment type="caution">
    <text evidence="2">The sequence shown here is derived from an EMBL/GenBank/DDBJ whole genome shotgun (WGS) entry which is preliminary data.</text>
</comment>
<keyword evidence="1" id="KW-1133">Transmembrane helix</keyword>
<organism evidence="2 3">
    <name type="scientific">Aurantiacibacter arachoides</name>
    <dbReference type="NCBI Taxonomy" id="1850444"/>
    <lineage>
        <taxon>Bacteria</taxon>
        <taxon>Pseudomonadati</taxon>
        <taxon>Pseudomonadota</taxon>
        <taxon>Alphaproteobacteria</taxon>
        <taxon>Sphingomonadales</taxon>
        <taxon>Erythrobacteraceae</taxon>
        <taxon>Aurantiacibacter</taxon>
    </lineage>
</organism>
<feature type="transmembrane region" description="Helical" evidence="1">
    <location>
        <begin position="152"/>
        <end position="171"/>
    </location>
</feature>
<evidence type="ECO:0000313" key="2">
    <source>
        <dbReference type="EMBL" id="MXO92310.1"/>
    </source>
</evidence>
<keyword evidence="3" id="KW-1185">Reference proteome</keyword>
<gene>
    <name evidence="2" type="ORF">GRI62_01650</name>
</gene>
<dbReference type="Proteomes" id="UP000460626">
    <property type="component" value="Unassembled WGS sequence"/>
</dbReference>
<proteinExistence type="predicted"/>
<dbReference type="RefSeq" id="WP_131451701.1">
    <property type="nucleotide sequence ID" value="NZ_BMJK01000001.1"/>
</dbReference>
<dbReference type="EMBL" id="WTYH01000001">
    <property type="protein sequence ID" value="MXO92310.1"/>
    <property type="molecule type" value="Genomic_DNA"/>
</dbReference>
<feature type="transmembrane region" description="Helical" evidence="1">
    <location>
        <begin position="81"/>
        <end position="102"/>
    </location>
</feature>
<evidence type="ECO:0000313" key="3">
    <source>
        <dbReference type="Proteomes" id="UP000460626"/>
    </source>
</evidence>
<keyword evidence="1" id="KW-0472">Membrane</keyword>
<name>A0A844ZYK8_9SPHN</name>
<accession>A0A844ZYK8</accession>
<dbReference type="OrthoDB" id="7391073at2"/>
<feature type="transmembrane region" description="Helical" evidence="1">
    <location>
        <begin position="28"/>
        <end position="48"/>
    </location>
</feature>
<feature type="transmembrane region" description="Helical" evidence="1">
    <location>
        <begin position="122"/>
        <end position="146"/>
    </location>
</feature>
<evidence type="ECO:0008006" key="4">
    <source>
        <dbReference type="Google" id="ProtNLM"/>
    </source>
</evidence>